<gene>
    <name evidence="2" type="ORF">GCM10023320_00370</name>
</gene>
<evidence type="ECO:0000313" key="2">
    <source>
        <dbReference type="EMBL" id="GAA5109633.1"/>
    </source>
</evidence>
<proteinExistence type="predicted"/>
<keyword evidence="1" id="KW-0812">Transmembrane</keyword>
<feature type="transmembrane region" description="Helical" evidence="1">
    <location>
        <begin position="50"/>
        <end position="69"/>
    </location>
</feature>
<protein>
    <submittedName>
        <fullName evidence="2">Uncharacterized protein</fullName>
    </submittedName>
</protein>
<keyword evidence="1" id="KW-1133">Transmembrane helix</keyword>
<reference evidence="3" key="1">
    <citation type="journal article" date="2019" name="Int. J. Syst. Evol. Microbiol.">
        <title>The Global Catalogue of Microorganisms (GCM) 10K type strain sequencing project: providing services to taxonomists for standard genome sequencing and annotation.</title>
        <authorList>
            <consortium name="The Broad Institute Genomics Platform"/>
            <consortium name="The Broad Institute Genome Sequencing Center for Infectious Disease"/>
            <person name="Wu L."/>
            <person name="Ma J."/>
        </authorList>
    </citation>
    <scope>NUCLEOTIDE SEQUENCE [LARGE SCALE GENOMIC DNA]</scope>
    <source>
        <strain evidence="3">JCM 18302</strain>
    </source>
</reference>
<comment type="caution">
    <text evidence="2">The sequence shown here is derived from an EMBL/GenBank/DDBJ whole genome shotgun (WGS) entry which is preliminary data.</text>
</comment>
<dbReference type="Proteomes" id="UP001500804">
    <property type="component" value="Unassembled WGS sequence"/>
</dbReference>
<evidence type="ECO:0000313" key="3">
    <source>
        <dbReference type="Proteomes" id="UP001500804"/>
    </source>
</evidence>
<keyword evidence="1" id="KW-0472">Membrane</keyword>
<sequence>MEGRATFTLLVSNAARNDPRVTTSSDATHPPPGRFAWCPAPARPALAARLVLGAAFCTVATSVIAYPWGSPN</sequence>
<accession>A0ABP9N5A2</accession>
<organism evidence="2 3">
    <name type="scientific">Pseudonocardia adelaidensis</name>
    <dbReference type="NCBI Taxonomy" id="648754"/>
    <lineage>
        <taxon>Bacteria</taxon>
        <taxon>Bacillati</taxon>
        <taxon>Actinomycetota</taxon>
        <taxon>Actinomycetes</taxon>
        <taxon>Pseudonocardiales</taxon>
        <taxon>Pseudonocardiaceae</taxon>
        <taxon>Pseudonocardia</taxon>
    </lineage>
</organism>
<name>A0ABP9N5A2_9PSEU</name>
<evidence type="ECO:0000256" key="1">
    <source>
        <dbReference type="SAM" id="Phobius"/>
    </source>
</evidence>
<keyword evidence="3" id="KW-1185">Reference proteome</keyword>
<dbReference type="EMBL" id="BAABJO010000001">
    <property type="protein sequence ID" value="GAA5109633.1"/>
    <property type="molecule type" value="Genomic_DNA"/>
</dbReference>